<dbReference type="Gene3D" id="3.40.50.300">
    <property type="entry name" value="P-loop containing nucleotide triphosphate hydrolases"/>
    <property type="match status" value="1"/>
</dbReference>
<dbReference type="NCBIfam" id="NF008955">
    <property type="entry name" value="PRK12297.1"/>
    <property type="match status" value="1"/>
</dbReference>
<evidence type="ECO:0000313" key="6">
    <source>
        <dbReference type="EMBL" id="SVB31502.1"/>
    </source>
</evidence>
<dbReference type="Pfam" id="PF01018">
    <property type="entry name" value="GTP1_OBG"/>
    <property type="match status" value="1"/>
</dbReference>
<evidence type="ECO:0000259" key="5">
    <source>
        <dbReference type="PROSITE" id="PS51883"/>
    </source>
</evidence>
<dbReference type="InterPro" id="IPR006074">
    <property type="entry name" value="GTP1-OBG_CS"/>
</dbReference>
<dbReference type="Pfam" id="PF01926">
    <property type="entry name" value="MMR_HSR1"/>
    <property type="match status" value="1"/>
</dbReference>
<dbReference type="InterPro" id="IPR006073">
    <property type="entry name" value="GTP-bd"/>
</dbReference>
<dbReference type="PROSITE" id="PS00905">
    <property type="entry name" value="GTP1_OBG"/>
    <property type="match status" value="1"/>
</dbReference>
<dbReference type="GO" id="GO:0005525">
    <property type="term" value="F:GTP binding"/>
    <property type="evidence" value="ECO:0007669"/>
    <property type="project" value="UniProtKB-KW"/>
</dbReference>
<sequence>MFIDFTQVELFAGKGGAGAVSFRKEKYIPKGGPDGGDGGRGGHVLFKVDTGLHTLHDIRYRKKYQAENGHHGGGSNKTGRNGTDILIPIPPGTLIRRKNEENLLADLTKDGQSFIACHGGQGGKGNARYKTATQRAPRTAQKGTPGESGFFDIELKILADVGLVGFPNSGKSTLLSKLSAAKPKIAEYPFTTLEPQLGIVKYGEYNSFVMADIPGLIKGASDGKGLGLQFLKHIERNKIHIYIIDVQEKFPADILEALKKELAQFNQNLLRKPYLICRSKMDLDIDLSDGWKSFSHEFTDISAINGQGLSELVQKIVKLIELQN</sequence>
<dbReference type="SUPFAM" id="SSF82051">
    <property type="entry name" value="Obg GTP-binding protein N-terminal domain"/>
    <property type="match status" value="1"/>
</dbReference>
<evidence type="ECO:0008006" key="7">
    <source>
        <dbReference type="Google" id="ProtNLM"/>
    </source>
</evidence>
<organism evidence="6">
    <name type="scientific">marine metagenome</name>
    <dbReference type="NCBI Taxonomy" id="408172"/>
    <lineage>
        <taxon>unclassified sequences</taxon>
        <taxon>metagenomes</taxon>
        <taxon>ecological metagenomes</taxon>
    </lineage>
</organism>
<dbReference type="SUPFAM" id="SSF52540">
    <property type="entry name" value="P-loop containing nucleoside triphosphate hydrolases"/>
    <property type="match status" value="1"/>
</dbReference>
<keyword evidence="2" id="KW-0547">Nucleotide-binding</keyword>
<evidence type="ECO:0000256" key="2">
    <source>
        <dbReference type="ARBA" id="ARBA00022741"/>
    </source>
</evidence>
<dbReference type="PANTHER" id="PTHR11702:SF31">
    <property type="entry name" value="MITOCHONDRIAL RIBOSOME-ASSOCIATED GTPASE 2"/>
    <property type="match status" value="1"/>
</dbReference>
<gene>
    <name evidence="6" type="ORF">METZ01_LOCUS184356</name>
</gene>
<dbReference type="Gene3D" id="2.70.210.12">
    <property type="entry name" value="GTP1/OBG domain"/>
    <property type="match status" value="1"/>
</dbReference>
<dbReference type="InterPro" id="IPR006169">
    <property type="entry name" value="GTP1_OBG_dom"/>
</dbReference>
<dbReference type="CDD" id="cd01898">
    <property type="entry name" value="Obg"/>
    <property type="match status" value="1"/>
</dbReference>
<evidence type="ECO:0000256" key="3">
    <source>
        <dbReference type="ARBA" id="ARBA00023134"/>
    </source>
</evidence>
<protein>
    <recommendedName>
        <fullName evidence="7">OBG-type G domain-containing protein</fullName>
    </recommendedName>
</protein>
<dbReference type="PROSITE" id="PS51710">
    <property type="entry name" value="G_OBG"/>
    <property type="match status" value="1"/>
</dbReference>
<feature type="domain" description="OBG-type G" evidence="4">
    <location>
        <begin position="159"/>
        <end position="324"/>
    </location>
</feature>
<keyword evidence="3" id="KW-0342">GTP-binding</keyword>
<dbReference type="InterPro" id="IPR045086">
    <property type="entry name" value="OBG_GTPase"/>
</dbReference>
<reference evidence="6" key="1">
    <citation type="submission" date="2018-05" db="EMBL/GenBank/DDBJ databases">
        <authorList>
            <person name="Lanie J.A."/>
            <person name="Ng W.-L."/>
            <person name="Kazmierczak K.M."/>
            <person name="Andrzejewski T.M."/>
            <person name="Davidsen T.M."/>
            <person name="Wayne K.J."/>
            <person name="Tettelin H."/>
            <person name="Glass J.I."/>
            <person name="Rusch D."/>
            <person name="Podicherti R."/>
            <person name="Tsui H.-C.T."/>
            <person name="Winkler M.E."/>
        </authorList>
    </citation>
    <scope>NUCLEOTIDE SEQUENCE</scope>
</reference>
<dbReference type="FunFam" id="2.70.210.12:FF:000001">
    <property type="entry name" value="GTPase Obg"/>
    <property type="match status" value="1"/>
</dbReference>
<dbReference type="GO" id="GO:0000287">
    <property type="term" value="F:magnesium ion binding"/>
    <property type="evidence" value="ECO:0007669"/>
    <property type="project" value="InterPro"/>
</dbReference>
<accession>A0A382D0B5</accession>
<proteinExistence type="inferred from homology"/>
<dbReference type="HAMAP" id="MF_01454">
    <property type="entry name" value="GTPase_Obg"/>
    <property type="match status" value="1"/>
</dbReference>
<dbReference type="InterPro" id="IPR014100">
    <property type="entry name" value="GTP-bd_Obg/CgtA"/>
</dbReference>
<evidence type="ECO:0000259" key="4">
    <source>
        <dbReference type="PROSITE" id="PS51710"/>
    </source>
</evidence>
<dbReference type="InterPro" id="IPR027417">
    <property type="entry name" value="P-loop_NTPase"/>
</dbReference>
<dbReference type="NCBIfam" id="TIGR02729">
    <property type="entry name" value="Obg_CgtA"/>
    <property type="match status" value="1"/>
</dbReference>
<evidence type="ECO:0000256" key="1">
    <source>
        <dbReference type="ARBA" id="ARBA00007699"/>
    </source>
</evidence>
<feature type="domain" description="Obg" evidence="5">
    <location>
        <begin position="1"/>
        <end position="158"/>
    </location>
</feature>
<dbReference type="PROSITE" id="PS51883">
    <property type="entry name" value="OBG"/>
    <property type="match status" value="1"/>
</dbReference>
<dbReference type="PANTHER" id="PTHR11702">
    <property type="entry name" value="DEVELOPMENTALLY REGULATED GTP-BINDING PROTEIN-RELATED"/>
    <property type="match status" value="1"/>
</dbReference>
<dbReference type="EMBL" id="UINC01036875">
    <property type="protein sequence ID" value="SVB31502.1"/>
    <property type="molecule type" value="Genomic_DNA"/>
</dbReference>
<dbReference type="AlphaFoldDB" id="A0A382D0B5"/>
<dbReference type="InterPro" id="IPR031167">
    <property type="entry name" value="G_OBG"/>
</dbReference>
<dbReference type="NCBIfam" id="NF008956">
    <property type="entry name" value="PRK12299.1"/>
    <property type="match status" value="1"/>
</dbReference>
<dbReference type="PIRSF" id="PIRSF002401">
    <property type="entry name" value="GTP_bd_Obg/CgtA"/>
    <property type="match status" value="1"/>
</dbReference>
<dbReference type="PRINTS" id="PR00326">
    <property type="entry name" value="GTP1OBG"/>
</dbReference>
<name>A0A382D0B5_9ZZZZ</name>
<comment type="similarity">
    <text evidence="1">Belongs to the TRAFAC class OBG-HflX-like GTPase superfamily. OBG GTPase family.</text>
</comment>
<dbReference type="GO" id="GO:0003924">
    <property type="term" value="F:GTPase activity"/>
    <property type="evidence" value="ECO:0007669"/>
    <property type="project" value="InterPro"/>
</dbReference>
<dbReference type="InterPro" id="IPR036726">
    <property type="entry name" value="GTP1_OBG_dom_sf"/>
</dbReference>